<dbReference type="Proteomes" id="UP001226691">
    <property type="component" value="Unassembled WGS sequence"/>
</dbReference>
<sequence>MIRSSWWSWWSWQTWPSAPRLRGDDPVSYGLVIGIVARNQLHRAGNVEAGAGLARWAMIIGALGTAGNLLFVVIWVSFVASALAQH</sequence>
<proteinExistence type="predicted"/>
<dbReference type="EMBL" id="JAUTBF010000001">
    <property type="protein sequence ID" value="MDQ1123855.1"/>
    <property type="molecule type" value="Genomic_DNA"/>
</dbReference>
<evidence type="ECO:0000313" key="2">
    <source>
        <dbReference type="EMBL" id="MDQ1123855.1"/>
    </source>
</evidence>
<evidence type="ECO:0008006" key="4">
    <source>
        <dbReference type="Google" id="ProtNLM"/>
    </source>
</evidence>
<evidence type="ECO:0000313" key="3">
    <source>
        <dbReference type="Proteomes" id="UP001226691"/>
    </source>
</evidence>
<reference evidence="2 3" key="1">
    <citation type="submission" date="2023-07" db="EMBL/GenBank/DDBJ databases">
        <title>Functional and genomic diversity of the sorghum phyllosphere microbiome.</title>
        <authorList>
            <person name="Shade A."/>
        </authorList>
    </citation>
    <scope>NUCLEOTIDE SEQUENCE [LARGE SCALE GENOMIC DNA]</scope>
    <source>
        <strain evidence="2 3">SORGH_AS_1207</strain>
    </source>
</reference>
<evidence type="ECO:0000256" key="1">
    <source>
        <dbReference type="SAM" id="Phobius"/>
    </source>
</evidence>
<keyword evidence="1" id="KW-1133">Transmembrane helix</keyword>
<comment type="caution">
    <text evidence="2">The sequence shown here is derived from an EMBL/GenBank/DDBJ whole genome shotgun (WGS) entry which is preliminary data.</text>
</comment>
<accession>A0ABU0TWG6</accession>
<keyword evidence="1" id="KW-0472">Membrane</keyword>
<organism evidence="2 3">
    <name type="scientific">Microbacterium trichothecenolyticum</name>
    <name type="common">Aureobacterium trichothecenolyticum</name>
    <dbReference type="NCBI Taxonomy" id="69370"/>
    <lineage>
        <taxon>Bacteria</taxon>
        <taxon>Bacillati</taxon>
        <taxon>Actinomycetota</taxon>
        <taxon>Actinomycetes</taxon>
        <taxon>Micrococcales</taxon>
        <taxon>Microbacteriaceae</taxon>
        <taxon>Microbacterium</taxon>
    </lineage>
</organism>
<protein>
    <recommendedName>
        <fullName evidence="4">DUF4190 domain-containing protein</fullName>
    </recommendedName>
</protein>
<dbReference type="RefSeq" id="WP_307484006.1">
    <property type="nucleotide sequence ID" value="NZ_JAUTBF010000001.1"/>
</dbReference>
<feature type="transmembrane region" description="Helical" evidence="1">
    <location>
        <begin position="56"/>
        <end position="84"/>
    </location>
</feature>
<keyword evidence="1" id="KW-0812">Transmembrane</keyword>
<gene>
    <name evidence="2" type="ORF">QE412_002428</name>
</gene>
<keyword evidence="3" id="KW-1185">Reference proteome</keyword>
<name>A0ABU0TWG6_MICTR</name>